<feature type="region of interest" description="Disordered" evidence="3">
    <location>
        <begin position="205"/>
        <end position="225"/>
    </location>
</feature>
<dbReference type="InterPro" id="IPR018222">
    <property type="entry name" value="Nuclear_transport_factor_2_euk"/>
</dbReference>
<dbReference type="Proteomes" id="UP000289738">
    <property type="component" value="Chromosome B09"/>
</dbReference>
<evidence type="ECO:0000259" key="4">
    <source>
        <dbReference type="PROSITE" id="PS50102"/>
    </source>
</evidence>
<feature type="domain" description="RRM" evidence="4">
    <location>
        <begin position="293"/>
        <end position="368"/>
    </location>
</feature>
<dbReference type="FunFam" id="3.10.450.50:FF:000003">
    <property type="entry name" value="Nuclear transport factor 2 family protein"/>
    <property type="match status" value="1"/>
</dbReference>
<dbReference type="PROSITE" id="PS50102">
    <property type="entry name" value="RRM"/>
    <property type="match status" value="1"/>
</dbReference>
<dbReference type="GO" id="GO:0005829">
    <property type="term" value="C:cytosol"/>
    <property type="evidence" value="ECO:0007669"/>
    <property type="project" value="TreeGrafter"/>
</dbReference>
<dbReference type="Gene3D" id="3.30.70.330">
    <property type="match status" value="1"/>
</dbReference>
<dbReference type="Pfam" id="PF00076">
    <property type="entry name" value="RRM_1"/>
    <property type="match status" value="1"/>
</dbReference>
<dbReference type="CDD" id="cd00780">
    <property type="entry name" value="NTF2"/>
    <property type="match status" value="1"/>
</dbReference>
<dbReference type="STRING" id="3818.A0A444XFL7"/>
<feature type="region of interest" description="Disordered" evidence="3">
    <location>
        <begin position="368"/>
        <end position="471"/>
    </location>
</feature>
<gene>
    <name evidence="6" type="ORF">Ahy_B09g095673</name>
</gene>
<evidence type="ECO:0000313" key="6">
    <source>
        <dbReference type="EMBL" id="RYQ88554.1"/>
    </source>
</evidence>
<dbReference type="InterPro" id="IPR032710">
    <property type="entry name" value="NTF2-like_dom_sf"/>
</dbReference>
<keyword evidence="7" id="KW-1185">Reference proteome</keyword>
<sequence>MAASEQQVPSRTSPPAHIVGSAFVDQYYHMLHESPELVHRFYQDVSKFGRPEENGIMGITTTMEDINKKILSLGYGELSVEIMSVDAQESYGGGVLVLVTGFIKGEDKIKKKFTQCFFLAPQEKGYFVLNDILRYVNDNESQGCAHDSKSPVTSDHVEDPSVRVMHASEQMSKIAVVGDREEAFNMESGEGSAEEAEALIPEVFDENPDDSKPIAGSASSNERVPKKSYASIVKVMRKSEKPSSTAATSVTTFTKSQEQQGTLSPPPSRSEANGSETNTKEIANIQEAEAEGYSIHVKGLSPNTTPSLLESVFKKFGPIKNGGIQVRSQKGFCFGFVEFEVASAAQSALEASPILIEGHQVLVEEKRSTTRGKLNSRGRFPSGRRPGYRNEGARERGTYGNGRSYGRGDPNTKGEFGGYRNVNQGGFLNHGGDRYHRNNHPGANGGRRNRSGGFSGTAAVKTTDARVAASA</sequence>
<dbReference type="InterPro" id="IPR000504">
    <property type="entry name" value="RRM_dom"/>
</dbReference>
<dbReference type="EMBL" id="SDMP01000019">
    <property type="protein sequence ID" value="RYQ88554.1"/>
    <property type="molecule type" value="Genomic_DNA"/>
</dbReference>
<comment type="caution">
    <text evidence="6">The sequence shown here is derived from an EMBL/GenBank/DDBJ whole genome shotgun (WGS) entry which is preliminary data.</text>
</comment>
<evidence type="ECO:0000313" key="7">
    <source>
        <dbReference type="Proteomes" id="UP000289738"/>
    </source>
</evidence>
<dbReference type="Pfam" id="PF02136">
    <property type="entry name" value="NTF2"/>
    <property type="match status" value="1"/>
</dbReference>
<dbReference type="InterPro" id="IPR012677">
    <property type="entry name" value="Nucleotide-bd_a/b_plait_sf"/>
</dbReference>
<dbReference type="InterPro" id="IPR002075">
    <property type="entry name" value="NTF2_dom"/>
</dbReference>
<dbReference type="InterPro" id="IPR035979">
    <property type="entry name" value="RBD_domain_sf"/>
</dbReference>
<protein>
    <recommendedName>
        <fullName evidence="8">G3BP-like protein</fullName>
    </recommendedName>
</protein>
<organism evidence="6 7">
    <name type="scientific">Arachis hypogaea</name>
    <name type="common">Peanut</name>
    <dbReference type="NCBI Taxonomy" id="3818"/>
    <lineage>
        <taxon>Eukaryota</taxon>
        <taxon>Viridiplantae</taxon>
        <taxon>Streptophyta</taxon>
        <taxon>Embryophyta</taxon>
        <taxon>Tracheophyta</taxon>
        <taxon>Spermatophyta</taxon>
        <taxon>Magnoliopsida</taxon>
        <taxon>eudicotyledons</taxon>
        <taxon>Gunneridae</taxon>
        <taxon>Pentapetalae</taxon>
        <taxon>rosids</taxon>
        <taxon>fabids</taxon>
        <taxon>Fabales</taxon>
        <taxon>Fabaceae</taxon>
        <taxon>Papilionoideae</taxon>
        <taxon>50 kb inversion clade</taxon>
        <taxon>dalbergioids sensu lato</taxon>
        <taxon>Dalbergieae</taxon>
        <taxon>Pterocarpus clade</taxon>
        <taxon>Arachis</taxon>
    </lineage>
</organism>
<dbReference type="PANTHER" id="PTHR10693:SF20">
    <property type="entry name" value="AT27578P"/>
    <property type="match status" value="1"/>
</dbReference>
<accession>A0A444XFL7</accession>
<evidence type="ECO:0000259" key="5">
    <source>
        <dbReference type="PROSITE" id="PS50177"/>
    </source>
</evidence>
<proteinExistence type="predicted"/>
<reference evidence="6 7" key="1">
    <citation type="submission" date="2019-01" db="EMBL/GenBank/DDBJ databases">
        <title>Sequencing of cultivated peanut Arachis hypogaea provides insights into genome evolution and oil improvement.</title>
        <authorList>
            <person name="Chen X."/>
        </authorList>
    </citation>
    <scope>NUCLEOTIDE SEQUENCE [LARGE SCALE GENOMIC DNA]</scope>
    <source>
        <strain evidence="7">cv. Fuhuasheng</strain>
        <tissue evidence="6">Leaves</tissue>
    </source>
</reference>
<evidence type="ECO:0000256" key="3">
    <source>
        <dbReference type="SAM" id="MobiDB-lite"/>
    </source>
</evidence>
<evidence type="ECO:0000256" key="2">
    <source>
        <dbReference type="PROSITE-ProRule" id="PRU00176"/>
    </source>
</evidence>
<dbReference type="PROSITE" id="PS50177">
    <property type="entry name" value="NTF2_DOMAIN"/>
    <property type="match status" value="1"/>
</dbReference>
<dbReference type="CDD" id="cd00590">
    <property type="entry name" value="RRM_SF"/>
    <property type="match status" value="1"/>
</dbReference>
<dbReference type="GO" id="GO:1990904">
    <property type="term" value="C:ribonucleoprotein complex"/>
    <property type="evidence" value="ECO:0007669"/>
    <property type="project" value="TreeGrafter"/>
</dbReference>
<evidence type="ECO:0000256" key="1">
    <source>
        <dbReference type="ARBA" id="ARBA00022884"/>
    </source>
</evidence>
<dbReference type="SUPFAM" id="SSF54427">
    <property type="entry name" value="NTF2-like"/>
    <property type="match status" value="1"/>
</dbReference>
<keyword evidence="1 2" id="KW-0694">RNA-binding</keyword>
<dbReference type="AlphaFoldDB" id="A0A444XFL7"/>
<dbReference type="SUPFAM" id="SSF54928">
    <property type="entry name" value="RNA-binding domain, RBD"/>
    <property type="match status" value="1"/>
</dbReference>
<dbReference type="InterPro" id="IPR039539">
    <property type="entry name" value="Ras_GTPase_bind_prot"/>
</dbReference>
<dbReference type="Gene3D" id="3.10.450.50">
    <property type="match status" value="1"/>
</dbReference>
<dbReference type="SMART" id="SM00360">
    <property type="entry name" value="RRM"/>
    <property type="match status" value="1"/>
</dbReference>
<evidence type="ECO:0008006" key="8">
    <source>
        <dbReference type="Google" id="ProtNLM"/>
    </source>
</evidence>
<dbReference type="GO" id="GO:0003729">
    <property type="term" value="F:mRNA binding"/>
    <property type="evidence" value="ECO:0007669"/>
    <property type="project" value="TreeGrafter"/>
</dbReference>
<dbReference type="PANTHER" id="PTHR10693">
    <property type="entry name" value="RAS GTPASE-ACTIVATING PROTEIN-BINDING PROTEIN"/>
    <property type="match status" value="1"/>
</dbReference>
<feature type="domain" description="NTF2" evidence="5">
    <location>
        <begin position="19"/>
        <end position="135"/>
    </location>
</feature>
<feature type="region of interest" description="Disordered" evidence="3">
    <location>
        <begin position="237"/>
        <end position="277"/>
    </location>
</feature>
<feature type="compositionally biased region" description="Low complexity" evidence="3">
    <location>
        <begin position="243"/>
        <end position="256"/>
    </location>
</feature>
<name>A0A444XFL7_ARAHY</name>